<sequence length="719" mass="77968">MIPKICPMIHGISHNSTLVQFLIPPSRHMYLITLTQLGLGSLLAAAAVSKRAVSPFVSADGPAFVVNGNPLAFVGTNAYWLPTLNSADDIDLTLGNMSAMGINVVRTWAFNDVDVIPTSGTWFQLIANRTSTINTGPNGLQKLDTVVQMAQKHKIFVILCLTNNWNPHPLEDSPTAPPTTLHRRDTVSGTNNTLPRNTLSNDFGGMDAYVRGFGNGTTKHDEFYTDNTIQAHFLNYTTAVVSRYINSTAIFSWEIANDPRCFSSIASSSSCNPQVITKFHDTLSTHIKIVDKNHLVSSGSQGFLCNNCPKIFPMIPTQRRSVARSTVWGRWLIKPVFGKRRSRRSLDQGSGSAFDGSQGVDSEDILNAPNIGFGSVQLFPDQNSYAADVPTLPVFDNMLNSGVEWIRQQAAIGQLFGKPVIFTAFGLVTQSNSPFFVPFNDTQTPFGPRFINSSGQAFGVTDQQRDDAYSQWLQTGFQAGIQGMIQYQFSQGNLTASAGTPVGATGGTEDSSGVSGTGLSPNDGYANRDSVNPPTGGRRAAPRARIIGGAVGGISGIAIIGFLVFRHWSRRKRTSFNLLASARPLQGTRGDPFDPIAMRVGEPTAPHGRWTTGYGFDAPKREDQRNRISRSRGSNPNLPHADPLNLTQSLQSAPQVSTPNVPLSHSVFGRNRNGLTSVIGSREFDAGPVPRHVRDDDGTLPPDYNQLVDGRELRANHAE</sequence>
<keyword evidence="8" id="KW-0326">Glycosidase</keyword>
<evidence type="ECO:0000256" key="2">
    <source>
        <dbReference type="ARBA" id="ARBA00004613"/>
    </source>
</evidence>
<evidence type="ECO:0000256" key="9">
    <source>
        <dbReference type="SAM" id="MobiDB-lite"/>
    </source>
</evidence>
<dbReference type="PANTHER" id="PTHR31451:SF39">
    <property type="entry name" value="MANNAN ENDO-1,4-BETA-MANNOSIDASE 1"/>
    <property type="match status" value="1"/>
</dbReference>
<dbReference type="PANTHER" id="PTHR31451">
    <property type="match status" value="1"/>
</dbReference>
<evidence type="ECO:0000256" key="6">
    <source>
        <dbReference type="ARBA" id="ARBA00022729"/>
    </source>
</evidence>
<dbReference type="OrthoDB" id="406631at2759"/>
<evidence type="ECO:0000259" key="11">
    <source>
        <dbReference type="Pfam" id="PF26410"/>
    </source>
</evidence>
<evidence type="ECO:0000256" key="5">
    <source>
        <dbReference type="ARBA" id="ARBA00022525"/>
    </source>
</evidence>
<dbReference type="Proteomes" id="UP000567179">
    <property type="component" value="Unassembled WGS sequence"/>
</dbReference>
<comment type="subcellular location">
    <subcellularLocation>
        <location evidence="2">Secreted</location>
    </subcellularLocation>
</comment>
<keyword evidence="10" id="KW-0472">Membrane</keyword>
<dbReference type="GO" id="GO:0005576">
    <property type="term" value="C:extracellular region"/>
    <property type="evidence" value="ECO:0007669"/>
    <property type="project" value="UniProtKB-SubCell"/>
</dbReference>
<dbReference type="EC" id="3.2.1.78" evidence="4"/>
<dbReference type="InterPro" id="IPR001547">
    <property type="entry name" value="Glyco_hydro_5"/>
</dbReference>
<feature type="region of interest" description="Disordered" evidence="9">
    <location>
        <begin position="681"/>
        <end position="719"/>
    </location>
</feature>
<evidence type="ECO:0000256" key="10">
    <source>
        <dbReference type="SAM" id="Phobius"/>
    </source>
</evidence>
<evidence type="ECO:0000313" key="13">
    <source>
        <dbReference type="Proteomes" id="UP000567179"/>
    </source>
</evidence>
<dbReference type="GO" id="GO:0016985">
    <property type="term" value="F:mannan endo-1,4-beta-mannosidase activity"/>
    <property type="evidence" value="ECO:0007669"/>
    <property type="project" value="UniProtKB-EC"/>
</dbReference>
<keyword evidence="10" id="KW-1133">Transmembrane helix</keyword>
<evidence type="ECO:0000256" key="1">
    <source>
        <dbReference type="ARBA" id="ARBA00001678"/>
    </source>
</evidence>
<comment type="similarity">
    <text evidence="3">Belongs to the glycosyl hydrolase 5 (cellulase A) family.</text>
</comment>
<gene>
    <name evidence="12" type="ORF">D9619_003817</name>
</gene>
<evidence type="ECO:0000256" key="3">
    <source>
        <dbReference type="ARBA" id="ARBA00005641"/>
    </source>
</evidence>
<keyword evidence="7" id="KW-0378">Hydrolase</keyword>
<dbReference type="Gene3D" id="3.20.20.80">
    <property type="entry name" value="Glycosidases"/>
    <property type="match status" value="1"/>
</dbReference>
<keyword evidence="10" id="KW-0812">Transmembrane</keyword>
<feature type="region of interest" description="Disordered" evidence="9">
    <location>
        <begin position="172"/>
        <end position="196"/>
    </location>
</feature>
<dbReference type="EMBL" id="JAACJJ010000056">
    <property type="protein sequence ID" value="KAF5312921.1"/>
    <property type="molecule type" value="Genomic_DNA"/>
</dbReference>
<evidence type="ECO:0000256" key="4">
    <source>
        <dbReference type="ARBA" id="ARBA00012706"/>
    </source>
</evidence>
<dbReference type="InterPro" id="IPR017853">
    <property type="entry name" value="GH"/>
</dbReference>
<name>A0A8H5AXS6_9AGAR</name>
<evidence type="ECO:0000256" key="7">
    <source>
        <dbReference type="ARBA" id="ARBA00022801"/>
    </source>
</evidence>
<comment type="catalytic activity">
    <reaction evidence="1">
        <text>Random hydrolysis of (1-&gt;4)-beta-D-mannosidic linkages in mannans, galactomannans and glucomannans.</text>
        <dbReference type="EC" id="3.2.1.78"/>
    </reaction>
</comment>
<feature type="compositionally biased region" description="Basic and acidic residues" evidence="9">
    <location>
        <begin position="709"/>
        <end position="719"/>
    </location>
</feature>
<evidence type="ECO:0000313" key="12">
    <source>
        <dbReference type="EMBL" id="KAF5312921.1"/>
    </source>
</evidence>
<reference evidence="12 13" key="1">
    <citation type="journal article" date="2020" name="ISME J.">
        <title>Uncovering the hidden diversity of litter-decomposition mechanisms in mushroom-forming fungi.</title>
        <authorList>
            <person name="Floudas D."/>
            <person name="Bentzer J."/>
            <person name="Ahren D."/>
            <person name="Johansson T."/>
            <person name="Persson P."/>
            <person name="Tunlid A."/>
        </authorList>
    </citation>
    <scope>NUCLEOTIDE SEQUENCE [LARGE SCALE GENOMIC DNA]</scope>
    <source>
        <strain evidence="12 13">CBS 101986</strain>
    </source>
</reference>
<keyword evidence="6" id="KW-0732">Signal</keyword>
<dbReference type="AlphaFoldDB" id="A0A8H5AXS6"/>
<keyword evidence="13" id="KW-1185">Reference proteome</keyword>
<evidence type="ECO:0000256" key="8">
    <source>
        <dbReference type="ARBA" id="ARBA00023295"/>
    </source>
</evidence>
<feature type="compositionally biased region" description="Polar residues" evidence="9">
    <location>
        <begin position="508"/>
        <end position="520"/>
    </location>
</feature>
<organism evidence="12 13">
    <name type="scientific">Psilocybe cf. subviscida</name>
    <dbReference type="NCBI Taxonomy" id="2480587"/>
    <lineage>
        <taxon>Eukaryota</taxon>
        <taxon>Fungi</taxon>
        <taxon>Dikarya</taxon>
        <taxon>Basidiomycota</taxon>
        <taxon>Agaricomycotina</taxon>
        <taxon>Agaricomycetes</taxon>
        <taxon>Agaricomycetidae</taxon>
        <taxon>Agaricales</taxon>
        <taxon>Agaricineae</taxon>
        <taxon>Strophariaceae</taxon>
        <taxon>Psilocybe</taxon>
    </lineage>
</organism>
<feature type="domain" description="Glycoside hydrolase family 5" evidence="11">
    <location>
        <begin position="55"/>
        <end position="312"/>
    </location>
</feature>
<dbReference type="SUPFAM" id="SSF51445">
    <property type="entry name" value="(Trans)glycosidases"/>
    <property type="match status" value="1"/>
</dbReference>
<protein>
    <recommendedName>
        <fullName evidence="4">mannan endo-1,4-beta-mannosidase</fullName>
        <ecNumber evidence="4">3.2.1.78</ecNumber>
    </recommendedName>
</protein>
<accession>A0A8H5AXS6</accession>
<proteinExistence type="inferred from homology"/>
<feature type="region of interest" description="Disordered" evidence="9">
    <location>
        <begin position="600"/>
        <end position="645"/>
    </location>
</feature>
<dbReference type="InterPro" id="IPR045053">
    <property type="entry name" value="MAN-like"/>
</dbReference>
<comment type="caution">
    <text evidence="12">The sequence shown here is derived from an EMBL/GenBank/DDBJ whole genome shotgun (WGS) entry which is preliminary data.</text>
</comment>
<feature type="compositionally biased region" description="Polar residues" evidence="9">
    <location>
        <begin position="187"/>
        <end position="196"/>
    </location>
</feature>
<dbReference type="Pfam" id="PF26410">
    <property type="entry name" value="GH5_mannosidase"/>
    <property type="match status" value="1"/>
</dbReference>
<feature type="transmembrane region" description="Helical" evidence="10">
    <location>
        <begin position="546"/>
        <end position="565"/>
    </location>
</feature>
<feature type="region of interest" description="Disordered" evidence="9">
    <location>
        <begin position="500"/>
        <end position="540"/>
    </location>
</feature>
<dbReference type="GO" id="GO:0046355">
    <property type="term" value="P:mannan catabolic process"/>
    <property type="evidence" value="ECO:0007669"/>
    <property type="project" value="UniProtKB-ARBA"/>
</dbReference>
<keyword evidence="5" id="KW-0964">Secreted</keyword>